<feature type="region of interest" description="Disordered" evidence="1">
    <location>
        <begin position="132"/>
        <end position="184"/>
    </location>
</feature>
<organism evidence="2 3">
    <name type="scientific">Atta colombica</name>
    <dbReference type="NCBI Taxonomy" id="520822"/>
    <lineage>
        <taxon>Eukaryota</taxon>
        <taxon>Metazoa</taxon>
        <taxon>Ecdysozoa</taxon>
        <taxon>Arthropoda</taxon>
        <taxon>Hexapoda</taxon>
        <taxon>Insecta</taxon>
        <taxon>Pterygota</taxon>
        <taxon>Neoptera</taxon>
        <taxon>Endopterygota</taxon>
        <taxon>Hymenoptera</taxon>
        <taxon>Apocrita</taxon>
        <taxon>Aculeata</taxon>
        <taxon>Formicoidea</taxon>
        <taxon>Formicidae</taxon>
        <taxon>Myrmicinae</taxon>
        <taxon>Atta</taxon>
    </lineage>
</organism>
<feature type="compositionally biased region" description="Basic and acidic residues" evidence="1">
    <location>
        <begin position="143"/>
        <end position="161"/>
    </location>
</feature>
<dbReference type="Proteomes" id="UP000078540">
    <property type="component" value="Unassembled WGS sequence"/>
</dbReference>
<gene>
    <name evidence="2" type="ORF">ALC53_12080</name>
</gene>
<sequence>LKAIRMIQKQGNWVPEMLEALKWDILLYRIIQILLFPINTYTTHIFDDAPKIEGAWIHPPYFQSLQNFLDGKTLADKRAENYLKKFFADKPQKFYRSIVTLHDYARTGFCRLYDGNDQKCSYELHDDRRGAQLASTPFPPRTNETRASPDMRGRMASECRGTKSGVKGNVTERNEHPLDVNVDDDNNDKDDRLLVSTKELSGLIFYHLIYLLWIDMMRSIIIQYKHKDLFHVELMMYSDVPPDQFNCYNNTSAIDSQLNTKKRRISYGIKHVLVAIDALPRLDLPVSNQNYCFRRN</sequence>
<reference evidence="2 3" key="1">
    <citation type="submission" date="2015-09" db="EMBL/GenBank/DDBJ databases">
        <title>Atta colombica WGS genome.</title>
        <authorList>
            <person name="Nygaard S."/>
            <person name="Hu H."/>
            <person name="Boomsma J."/>
            <person name="Zhang G."/>
        </authorList>
    </citation>
    <scope>NUCLEOTIDE SEQUENCE [LARGE SCALE GENOMIC DNA]</scope>
    <source>
        <strain evidence="2">Treedump-2</strain>
        <tissue evidence="2">Whole body</tissue>
    </source>
</reference>
<keyword evidence="3" id="KW-1185">Reference proteome</keyword>
<dbReference type="EMBL" id="KQ976698">
    <property type="protein sequence ID" value="KYM77451.1"/>
    <property type="molecule type" value="Genomic_DNA"/>
</dbReference>
<name>A0A195AZ20_9HYME</name>
<accession>A0A195AZ20</accession>
<dbReference type="AlphaFoldDB" id="A0A195AZ20"/>
<feature type="non-terminal residue" evidence="2">
    <location>
        <position position="1"/>
    </location>
</feature>
<proteinExistence type="predicted"/>
<evidence type="ECO:0000313" key="2">
    <source>
        <dbReference type="EMBL" id="KYM77451.1"/>
    </source>
</evidence>
<evidence type="ECO:0000256" key="1">
    <source>
        <dbReference type="SAM" id="MobiDB-lite"/>
    </source>
</evidence>
<protein>
    <submittedName>
        <fullName evidence="2">Uncharacterized protein</fullName>
    </submittedName>
</protein>
<evidence type="ECO:0000313" key="3">
    <source>
        <dbReference type="Proteomes" id="UP000078540"/>
    </source>
</evidence>